<dbReference type="Pfam" id="PF04755">
    <property type="entry name" value="PAP_fibrillin"/>
    <property type="match status" value="1"/>
</dbReference>
<dbReference type="EMBL" id="JAAALK010000082">
    <property type="protein sequence ID" value="KAG8084279.1"/>
    <property type="molecule type" value="Genomic_DNA"/>
</dbReference>
<feature type="domain" description="Plastid lipid-associated protein/fibrillin conserved" evidence="5">
    <location>
        <begin position="298"/>
        <end position="479"/>
    </location>
</feature>
<dbReference type="Proteomes" id="UP000729402">
    <property type="component" value="Unassembled WGS sequence"/>
</dbReference>
<keyword evidence="3" id="KW-0809">Transit peptide</keyword>
<dbReference type="GO" id="GO:0006265">
    <property type="term" value="P:DNA topological change"/>
    <property type="evidence" value="ECO:0007669"/>
    <property type="project" value="InterPro"/>
</dbReference>
<protein>
    <recommendedName>
        <fullName evidence="5">Plastid lipid-associated protein/fibrillin conserved domain-containing protein</fullName>
    </recommendedName>
</protein>
<keyword evidence="7" id="KW-1185">Reference proteome</keyword>
<organism evidence="6 7">
    <name type="scientific">Zizania palustris</name>
    <name type="common">Northern wild rice</name>
    <dbReference type="NCBI Taxonomy" id="103762"/>
    <lineage>
        <taxon>Eukaryota</taxon>
        <taxon>Viridiplantae</taxon>
        <taxon>Streptophyta</taxon>
        <taxon>Embryophyta</taxon>
        <taxon>Tracheophyta</taxon>
        <taxon>Spermatophyta</taxon>
        <taxon>Magnoliopsida</taxon>
        <taxon>Liliopsida</taxon>
        <taxon>Poales</taxon>
        <taxon>Poaceae</taxon>
        <taxon>BOP clade</taxon>
        <taxon>Oryzoideae</taxon>
        <taxon>Oryzeae</taxon>
        <taxon>Zizaniinae</taxon>
        <taxon>Zizania</taxon>
    </lineage>
</organism>
<dbReference type="GO" id="GO:0003677">
    <property type="term" value="F:DNA binding"/>
    <property type="evidence" value="ECO:0007669"/>
    <property type="project" value="InterPro"/>
</dbReference>
<name>A0A8J5W7G0_ZIZPA</name>
<sequence>MCTLILTEGDSAKALAMAGIAVVGRNHYGWKKPICIGRHAFGDQYRFTDTIIDGPGKFKMVIGTGVILSMYNVDEFGGGTKNAAASDYPERVGQPIHEGASNHTWQCATATCRPLVSLHQARLVFLLHARTLARPTDQQGHQEERTNLIRKEMDSSLFAVASLLLPPPSPTPTIRTPGSRLTFRLPLRSRRPPVAGARRNKGHGRGIPDEWGDRSPSVPEPPSQPDPPIDDDEWGRDASSSGNSRAPVTDEWGEPGVLEPQPTSEADPPINGDEWGGDPVPDPAPVQDNANADERREELKHCLVDTVYGSDLGIRASTEVRGEVMELVTQLEAANLTPAPVEATDLLDGNWILIYTEYSELLPILVVGEAPLLKVEKISQEIDTKSMTIVNASTISTPFASFSFSATASFDVLSPSRIEVQFKEGSFQPPEISSSVDLPAHVDIFGQKISLGPVQQVLNPLQQAFASIAGSISGQPPLKEF</sequence>
<dbReference type="OrthoDB" id="498392at2759"/>
<comment type="subcellular location">
    <subcellularLocation>
        <location evidence="1">Plastid</location>
    </subcellularLocation>
</comment>
<evidence type="ECO:0000256" key="2">
    <source>
        <dbReference type="ARBA" id="ARBA00022640"/>
    </source>
</evidence>
<dbReference type="GO" id="GO:0003918">
    <property type="term" value="F:DNA topoisomerase type II (double strand cut, ATP-hydrolyzing) activity"/>
    <property type="evidence" value="ECO:0007669"/>
    <property type="project" value="InterPro"/>
</dbReference>
<dbReference type="PANTHER" id="PTHR31906">
    <property type="entry name" value="PLASTID-LIPID-ASSOCIATED PROTEIN 4, CHLOROPLASTIC-RELATED"/>
    <property type="match status" value="1"/>
</dbReference>
<dbReference type="AlphaFoldDB" id="A0A8J5W7G0"/>
<accession>A0A8J5W7G0</accession>
<evidence type="ECO:0000313" key="7">
    <source>
        <dbReference type="Proteomes" id="UP000729402"/>
    </source>
</evidence>
<evidence type="ECO:0000259" key="5">
    <source>
        <dbReference type="Pfam" id="PF04755"/>
    </source>
</evidence>
<evidence type="ECO:0000256" key="1">
    <source>
        <dbReference type="ARBA" id="ARBA00004474"/>
    </source>
</evidence>
<reference evidence="6" key="2">
    <citation type="submission" date="2021-02" db="EMBL/GenBank/DDBJ databases">
        <authorList>
            <person name="Kimball J.A."/>
            <person name="Haas M.W."/>
            <person name="Macchietto M."/>
            <person name="Kono T."/>
            <person name="Duquette J."/>
            <person name="Shao M."/>
        </authorList>
    </citation>
    <scope>NUCLEOTIDE SEQUENCE</scope>
    <source>
        <tissue evidence="6">Fresh leaf tissue</tissue>
    </source>
</reference>
<dbReference type="GO" id="GO:0009536">
    <property type="term" value="C:plastid"/>
    <property type="evidence" value="ECO:0007669"/>
    <property type="project" value="UniProtKB-SubCell"/>
</dbReference>
<proteinExistence type="predicted"/>
<feature type="compositionally biased region" description="Pro residues" evidence="4">
    <location>
        <begin position="218"/>
        <end position="227"/>
    </location>
</feature>
<reference evidence="6" key="1">
    <citation type="journal article" date="2021" name="bioRxiv">
        <title>Whole Genome Assembly and Annotation of Northern Wild Rice, Zizania palustris L., Supports a Whole Genome Duplication in the Zizania Genus.</title>
        <authorList>
            <person name="Haas M."/>
            <person name="Kono T."/>
            <person name="Macchietto M."/>
            <person name="Millas R."/>
            <person name="McGilp L."/>
            <person name="Shao M."/>
            <person name="Duquette J."/>
            <person name="Hirsch C.N."/>
            <person name="Kimball J."/>
        </authorList>
    </citation>
    <scope>NUCLEOTIDE SEQUENCE</scope>
    <source>
        <tissue evidence="6">Fresh leaf tissue</tissue>
    </source>
</reference>
<dbReference type="InterPro" id="IPR018522">
    <property type="entry name" value="TopoIIA_CS"/>
</dbReference>
<comment type="caution">
    <text evidence="6">The sequence shown here is derived from an EMBL/GenBank/DDBJ whole genome shotgun (WGS) entry which is preliminary data.</text>
</comment>
<dbReference type="GO" id="GO:0005524">
    <property type="term" value="F:ATP binding"/>
    <property type="evidence" value="ECO:0007669"/>
    <property type="project" value="InterPro"/>
</dbReference>
<evidence type="ECO:0000256" key="3">
    <source>
        <dbReference type="ARBA" id="ARBA00022946"/>
    </source>
</evidence>
<dbReference type="InterPro" id="IPR039633">
    <property type="entry name" value="PAP"/>
</dbReference>
<feature type="region of interest" description="Disordered" evidence="4">
    <location>
        <begin position="164"/>
        <end position="294"/>
    </location>
</feature>
<evidence type="ECO:0000256" key="4">
    <source>
        <dbReference type="SAM" id="MobiDB-lite"/>
    </source>
</evidence>
<dbReference type="InterPro" id="IPR006843">
    <property type="entry name" value="PAP/fibrillin_dom"/>
</dbReference>
<gene>
    <name evidence="6" type="ORF">GUJ93_ZPchr0010g9325</name>
</gene>
<keyword evidence="2" id="KW-0934">Plastid</keyword>
<evidence type="ECO:0000313" key="6">
    <source>
        <dbReference type="EMBL" id="KAG8084279.1"/>
    </source>
</evidence>
<dbReference type="PROSITE" id="PS00177">
    <property type="entry name" value="TOPOISOMERASE_II"/>
    <property type="match status" value="1"/>
</dbReference>